<feature type="transmembrane region" description="Helical" evidence="7">
    <location>
        <begin position="147"/>
        <end position="167"/>
    </location>
</feature>
<dbReference type="PANTHER" id="PTHR43549">
    <property type="entry name" value="MULTIDRUG RESISTANCE PROTEIN YPNP-RELATED"/>
    <property type="match status" value="1"/>
</dbReference>
<dbReference type="PIRSF" id="PIRSF006603">
    <property type="entry name" value="DinF"/>
    <property type="match status" value="1"/>
</dbReference>
<evidence type="ECO:0000256" key="2">
    <source>
        <dbReference type="ARBA" id="ARBA00022448"/>
    </source>
</evidence>
<feature type="transmembrane region" description="Helical" evidence="7">
    <location>
        <begin position="28"/>
        <end position="48"/>
    </location>
</feature>
<reference evidence="8 9" key="2">
    <citation type="submission" date="2019-04" db="EMBL/GenBank/DDBJ databases">
        <authorList>
            <person name="Yang S."/>
            <person name="Wei W."/>
        </authorList>
    </citation>
    <scope>NUCLEOTIDE SEQUENCE [LARGE SCALE GENOMIC DNA]</scope>
    <source>
        <strain evidence="9">ZP60</strain>
    </source>
</reference>
<accession>A0A4D6KDW4</accession>
<dbReference type="InterPro" id="IPR052031">
    <property type="entry name" value="Membrane_Transporter-Flippase"/>
</dbReference>
<keyword evidence="5 7" id="KW-1133">Transmembrane helix</keyword>
<protein>
    <submittedName>
        <fullName evidence="8">MATE family efflux transporter</fullName>
    </submittedName>
</protein>
<comment type="subcellular location">
    <subcellularLocation>
        <location evidence="1">Cell membrane</location>
        <topology evidence="1">Multi-pass membrane protein</topology>
    </subcellularLocation>
</comment>
<dbReference type="AlphaFoldDB" id="A0A4D6KDW4"/>
<feature type="transmembrane region" description="Helical" evidence="7">
    <location>
        <begin position="179"/>
        <end position="199"/>
    </location>
</feature>
<name>A0A4D6KDW4_9EURY</name>
<reference evidence="8 9" key="1">
    <citation type="submission" date="2019-04" db="EMBL/GenBank/DDBJ databases">
        <title>Complete genome sequence of Arthrobacter sp. ZXY-2 associated with effective atrazine degradation and salt adaptation.</title>
        <authorList>
            <person name="Zhao X."/>
        </authorList>
    </citation>
    <scope>NUCLEOTIDE SEQUENCE [LARGE SCALE GENOMIC DNA]</scope>
    <source>
        <strain evidence="9">ZP60</strain>
    </source>
</reference>
<gene>
    <name evidence="8" type="ORF">E5139_12155</name>
</gene>
<dbReference type="GO" id="GO:0015297">
    <property type="term" value="F:antiporter activity"/>
    <property type="evidence" value="ECO:0007669"/>
    <property type="project" value="InterPro"/>
</dbReference>
<sequence>MGLLDRIRALFKGPEEFDLTSGSIGKPLFFLSMPIVITNLFQTAYNLADTFWLGQYSTDALAAISFAFPMVFLLISLGMGISVAGSVLVAQYTGAGEEREAEYAASQTVTFAAIASVVLGVVGFFAVEAFLGVMGASADVLPLATSYMELISLGLLFMFGFAVFIALMRGYGDTITPMVVMFGSVVLNIVIDPFLIFGFESNPLFSMLDLGSLEATLLAATGYTGSGITGAAIATIFSRAVALVVGLTIMFRGRRGVQIHLGDMVPDLDYLPRLVRIGLPASVEGMGRALSMNLLLFIVAFFPDAVVAAYGIGTRVFSVIFLPAIAVARGVETMTGQNMGADKPDRAQRATGLAATVLFGVLSAAGILVFFVAAPIADVFTTDPEVVAVATQFLRYVALTFGFIGIMRAYTGSFRGAGKTLTAAAISVLMLGVIRFPIAWFAAGEIGETGIWLSFAISNVAGAVIAYGWYRRGTWRDNDLTEDGIDLDDAGMEPATTDD</sequence>
<evidence type="ECO:0000256" key="5">
    <source>
        <dbReference type="ARBA" id="ARBA00022989"/>
    </source>
</evidence>
<feature type="transmembrane region" description="Helical" evidence="7">
    <location>
        <begin position="60"/>
        <end position="90"/>
    </location>
</feature>
<feature type="transmembrane region" description="Helical" evidence="7">
    <location>
        <begin position="423"/>
        <end position="443"/>
    </location>
</feature>
<dbReference type="GO" id="GO:0042910">
    <property type="term" value="F:xenobiotic transmembrane transporter activity"/>
    <property type="evidence" value="ECO:0007669"/>
    <property type="project" value="InterPro"/>
</dbReference>
<feature type="transmembrane region" description="Helical" evidence="7">
    <location>
        <begin position="352"/>
        <end position="373"/>
    </location>
</feature>
<dbReference type="Proteomes" id="UP000297053">
    <property type="component" value="Chromosome"/>
</dbReference>
<dbReference type="KEGG" id="halz:E5139_12155"/>
<evidence type="ECO:0000256" key="7">
    <source>
        <dbReference type="SAM" id="Phobius"/>
    </source>
</evidence>
<keyword evidence="2" id="KW-0813">Transport</keyword>
<dbReference type="InterPro" id="IPR002528">
    <property type="entry name" value="MATE_fam"/>
</dbReference>
<dbReference type="Pfam" id="PF01554">
    <property type="entry name" value="MatE"/>
    <property type="match status" value="2"/>
</dbReference>
<feature type="transmembrane region" description="Helical" evidence="7">
    <location>
        <begin position="393"/>
        <end position="411"/>
    </location>
</feature>
<dbReference type="CDD" id="cd13142">
    <property type="entry name" value="MATE_like_12"/>
    <property type="match status" value="1"/>
</dbReference>
<dbReference type="RefSeq" id="WP_015762764.1">
    <property type="nucleotide sequence ID" value="NZ_CP039375.1"/>
</dbReference>
<evidence type="ECO:0000256" key="3">
    <source>
        <dbReference type="ARBA" id="ARBA00022475"/>
    </source>
</evidence>
<organism evidence="8 9">
    <name type="scientific">Halomicrobium mukohataei</name>
    <dbReference type="NCBI Taxonomy" id="57705"/>
    <lineage>
        <taxon>Archaea</taxon>
        <taxon>Methanobacteriati</taxon>
        <taxon>Methanobacteriota</taxon>
        <taxon>Stenosarchaea group</taxon>
        <taxon>Halobacteria</taxon>
        <taxon>Halobacteriales</taxon>
        <taxon>Haloarculaceae</taxon>
        <taxon>Halomicrobium</taxon>
    </lineage>
</organism>
<keyword evidence="6 7" id="KW-0472">Membrane</keyword>
<proteinExistence type="predicted"/>
<feature type="transmembrane region" description="Helical" evidence="7">
    <location>
        <begin position="285"/>
        <end position="302"/>
    </location>
</feature>
<feature type="transmembrane region" description="Helical" evidence="7">
    <location>
        <begin position="228"/>
        <end position="251"/>
    </location>
</feature>
<dbReference type="PANTHER" id="PTHR43549:SF2">
    <property type="entry name" value="MULTIDRUG RESISTANCE PROTEIN NORM-RELATED"/>
    <property type="match status" value="1"/>
</dbReference>
<dbReference type="GO" id="GO:0005886">
    <property type="term" value="C:plasma membrane"/>
    <property type="evidence" value="ECO:0007669"/>
    <property type="project" value="UniProtKB-SubCell"/>
</dbReference>
<feature type="transmembrane region" description="Helical" evidence="7">
    <location>
        <begin position="308"/>
        <end position="331"/>
    </location>
</feature>
<evidence type="ECO:0000256" key="1">
    <source>
        <dbReference type="ARBA" id="ARBA00004651"/>
    </source>
</evidence>
<dbReference type="InterPro" id="IPR048279">
    <property type="entry name" value="MdtK-like"/>
</dbReference>
<keyword evidence="4 7" id="KW-0812">Transmembrane</keyword>
<dbReference type="EMBL" id="CP039375">
    <property type="protein sequence ID" value="QCD66360.1"/>
    <property type="molecule type" value="Genomic_DNA"/>
</dbReference>
<dbReference type="GeneID" id="42179704"/>
<feature type="transmembrane region" description="Helical" evidence="7">
    <location>
        <begin position="111"/>
        <end position="135"/>
    </location>
</feature>
<evidence type="ECO:0000256" key="6">
    <source>
        <dbReference type="ARBA" id="ARBA00023136"/>
    </source>
</evidence>
<dbReference type="OMA" id="EFWILLK"/>
<evidence type="ECO:0000256" key="4">
    <source>
        <dbReference type="ARBA" id="ARBA00022692"/>
    </source>
</evidence>
<dbReference type="NCBIfam" id="TIGR00797">
    <property type="entry name" value="matE"/>
    <property type="match status" value="1"/>
</dbReference>
<keyword evidence="3" id="KW-1003">Cell membrane</keyword>
<evidence type="ECO:0000313" key="8">
    <source>
        <dbReference type="EMBL" id="QCD66360.1"/>
    </source>
</evidence>
<evidence type="ECO:0000313" key="9">
    <source>
        <dbReference type="Proteomes" id="UP000297053"/>
    </source>
</evidence>
<feature type="transmembrane region" description="Helical" evidence="7">
    <location>
        <begin position="449"/>
        <end position="470"/>
    </location>
</feature>